<dbReference type="GO" id="GO:0003724">
    <property type="term" value="F:RNA helicase activity"/>
    <property type="evidence" value="ECO:0007669"/>
    <property type="project" value="UniProtKB-EC"/>
</dbReference>
<name>A0AAF3F619_9BILA</name>
<evidence type="ECO:0000256" key="12">
    <source>
        <dbReference type="ARBA" id="ARBA00047984"/>
    </source>
</evidence>
<dbReference type="InterPro" id="IPR014014">
    <property type="entry name" value="RNA_helicase_DEAD_Q_motif"/>
</dbReference>
<feature type="short sequence motif" description="Q motif" evidence="13">
    <location>
        <begin position="100"/>
        <end position="126"/>
    </location>
</feature>
<dbReference type="Pfam" id="PF00270">
    <property type="entry name" value="DEAD"/>
    <property type="match status" value="1"/>
</dbReference>
<keyword evidence="6 14" id="KW-0547">Nucleotide-binding</keyword>
<dbReference type="InterPro" id="IPR000629">
    <property type="entry name" value="RNA-helicase_DEAD-box_CS"/>
</dbReference>
<comment type="similarity">
    <text evidence="2">Belongs to the DEAD box helicase family. DDX5/DBP2 subfamily.</text>
</comment>
<dbReference type="SMART" id="SM00487">
    <property type="entry name" value="DEXDc"/>
    <property type="match status" value="1"/>
</dbReference>
<dbReference type="FunFam" id="3.40.50.300:FF:000008">
    <property type="entry name" value="ATP-dependent RNA helicase RhlB"/>
    <property type="match status" value="1"/>
</dbReference>
<dbReference type="AlphaFoldDB" id="A0AAF3F619"/>
<evidence type="ECO:0000256" key="1">
    <source>
        <dbReference type="ARBA" id="ARBA00004604"/>
    </source>
</evidence>
<evidence type="ECO:0000256" key="8">
    <source>
        <dbReference type="ARBA" id="ARBA00022806"/>
    </source>
</evidence>
<keyword evidence="18" id="KW-1185">Reference proteome</keyword>
<feature type="domain" description="Helicase ATP-binding" evidence="15">
    <location>
        <begin position="129"/>
        <end position="308"/>
    </location>
</feature>
<sequence length="496" mass="55981">MELDLPGGTNHHMKIRNTIDIKGIMTDPVTLVLRLWICAEAPLEIRAMENIKEETSLRPIIKNHYKEHADVTSRAQTEIDDWLSTNKVTMKGNNIPRPVFSFGEANFNPRILRELSNFQTPTSIQSISWPVLMSGLDIISIAQTGSGKTLAYMLPALEHMSHQNLPKSSFRSPRSPTILVLVPTRELAQQVSEVSKSCIKASNLQYATLFGGVSKFAQEDFLAKGVDVVVATPGRLLDHLNTKTIDLRNCSYVVLDEADRMLDMGFEPQVRSVLSQIRPDRQTAMFSATWPKEVQKLARDFLKDEVFLNVGSMELSANPDIKQIVEVVDGREKRDRLKHLIENIFSKENNKTLIFVQTKVAADRLATFLGHFGHKALSLHGDKTQLQRDTIMQRFRRDASGILIATDVAARGLDVDDIEHVINFDYPNNSEDYVHRIGRTGRAGRTGVAYSFVTPEESHKVPDLIEVLQETQQEIPRSLLDLHAPPPPSFKRRSYR</sequence>
<evidence type="ECO:0000256" key="4">
    <source>
        <dbReference type="ARBA" id="ARBA00022517"/>
    </source>
</evidence>
<dbReference type="WBParaSite" id="MBELARI_LOCUS21202">
    <property type="protein sequence ID" value="MBELARI_LOCUS21202"/>
    <property type="gene ID" value="MBELARI_LOCUS21202"/>
</dbReference>
<dbReference type="CDD" id="cd18787">
    <property type="entry name" value="SF2_C_DEAD"/>
    <property type="match status" value="1"/>
</dbReference>
<dbReference type="GO" id="GO:0005524">
    <property type="term" value="F:ATP binding"/>
    <property type="evidence" value="ECO:0007669"/>
    <property type="project" value="UniProtKB-KW"/>
</dbReference>
<dbReference type="Gene3D" id="3.40.50.300">
    <property type="entry name" value="P-loop containing nucleotide triphosphate hydrolases"/>
    <property type="match status" value="2"/>
</dbReference>
<keyword evidence="9 14" id="KW-0067">ATP-binding</keyword>
<evidence type="ECO:0000256" key="3">
    <source>
        <dbReference type="ARBA" id="ARBA00012552"/>
    </source>
</evidence>
<evidence type="ECO:0000256" key="10">
    <source>
        <dbReference type="ARBA" id="ARBA00023242"/>
    </source>
</evidence>
<dbReference type="GO" id="GO:0016787">
    <property type="term" value="F:hydrolase activity"/>
    <property type="evidence" value="ECO:0007669"/>
    <property type="project" value="UniProtKB-KW"/>
</dbReference>
<feature type="domain" description="Helicase C-terminal" evidence="16">
    <location>
        <begin position="336"/>
        <end position="483"/>
    </location>
</feature>
<dbReference type="InterPro" id="IPR001650">
    <property type="entry name" value="Helicase_C-like"/>
</dbReference>
<dbReference type="EC" id="3.6.4.13" evidence="3"/>
<feature type="domain" description="DEAD-box RNA helicase Q" evidence="17">
    <location>
        <begin position="100"/>
        <end position="126"/>
    </location>
</feature>
<dbReference type="Proteomes" id="UP000887575">
    <property type="component" value="Unassembled WGS sequence"/>
</dbReference>
<keyword evidence="7 14" id="KW-0378">Hydrolase</keyword>
<dbReference type="PROSITE" id="PS51194">
    <property type="entry name" value="HELICASE_CTER"/>
    <property type="match status" value="1"/>
</dbReference>
<protein>
    <recommendedName>
        <fullName evidence="3">RNA helicase</fullName>
        <ecNumber evidence="3">3.6.4.13</ecNumber>
    </recommendedName>
</protein>
<dbReference type="InterPro" id="IPR027417">
    <property type="entry name" value="P-loop_NTPase"/>
</dbReference>
<dbReference type="PROSITE" id="PS00039">
    <property type="entry name" value="DEAD_ATP_HELICASE"/>
    <property type="match status" value="1"/>
</dbReference>
<dbReference type="PANTHER" id="PTHR47958">
    <property type="entry name" value="ATP-DEPENDENT RNA HELICASE DBP3"/>
    <property type="match status" value="1"/>
</dbReference>
<evidence type="ECO:0000256" key="11">
    <source>
        <dbReference type="ARBA" id="ARBA00037449"/>
    </source>
</evidence>
<dbReference type="SUPFAM" id="SSF52540">
    <property type="entry name" value="P-loop containing nucleoside triphosphate hydrolases"/>
    <property type="match status" value="1"/>
</dbReference>
<keyword evidence="8 14" id="KW-0347">Helicase</keyword>
<evidence type="ECO:0000259" key="17">
    <source>
        <dbReference type="PROSITE" id="PS51195"/>
    </source>
</evidence>
<evidence type="ECO:0000256" key="5">
    <source>
        <dbReference type="ARBA" id="ARBA00022552"/>
    </source>
</evidence>
<proteinExistence type="inferred from homology"/>
<evidence type="ECO:0000313" key="18">
    <source>
        <dbReference type="Proteomes" id="UP000887575"/>
    </source>
</evidence>
<dbReference type="Pfam" id="PF00271">
    <property type="entry name" value="Helicase_C"/>
    <property type="match status" value="1"/>
</dbReference>
<comment type="catalytic activity">
    <reaction evidence="12">
        <text>ATP + H2O = ADP + phosphate + H(+)</text>
        <dbReference type="Rhea" id="RHEA:13065"/>
        <dbReference type="ChEBI" id="CHEBI:15377"/>
        <dbReference type="ChEBI" id="CHEBI:15378"/>
        <dbReference type="ChEBI" id="CHEBI:30616"/>
        <dbReference type="ChEBI" id="CHEBI:43474"/>
        <dbReference type="ChEBI" id="CHEBI:456216"/>
        <dbReference type="EC" id="3.6.4.13"/>
    </reaction>
</comment>
<evidence type="ECO:0000256" key="13">
    <source>
        <dbReference type="PROSITE-ProRule" id="PRU00552"/>
    </source>
</evidence>
<evidence type="ECO:0000256" key="9">
    <source>
        <dbReference type="ARBA" id="ARBA00022840"/>
    </source>
</evidence>
<dbReference type="PROSITE" id="PS51195">
    <property type="entry name" value="Q_MOTIF"/>
    <property type="match status" value="1"/>
</dbReference>
<organism evidence="18 19">
    <name type="scientific">Mesorhabditis belari</name>
    <dbReference type="NCBI Taxonomy" id="2138241"/>
    <lineage>
        <taxon>Eukaryota</taxon>
        <taxon>Metazoa</taxon>
        <taxon>Ecdysozoa</taxon>
        <taxon>Nematoda</taxon>
        <taxon>Chromadorea</taxon>
        <taxon>Rhabditida</taxon>
        <taxon>Rhabditina</taxon>
        <taxon>Rhabditomorpha</taxon>
        <taxon>Rhabditoidea</taxon>
        <taxon>Rhabditidae</taxon>
        <taxon>Mesorhabditinae</taxon>
        <taxon>Mesorhabditis</taxon>
    </lineage>
</organism>
<keyword evidence="4" id="KW-0690">Ribosome biogenesis</keyword>
<evidence type="ECO:0000256" key="7">
    <source>
        <dbReference type="ARBA" id="ARBA00022801"/>
    </source>
</evidence>
<keyword evidence="5" id="KW-0698">rRNA processing</keyword>
<dbReference type="InterPro" id="IPR014001">
    <property type="entry name" value="Helicase_ATP-bd"/>
</dbReference>
<dbReference type="InterPro" id="IPR044742">
    <property type="entry name" value="DEAD/DEAH_RhlB"/>
</dbReference>
<dbReference type="GO" id="GO:0003676">
    <property type="term" value="F:nucleic acid binding"/>
    <property type="evidence" value="ECO:0007669"/>
    <property type="project" value="InterPro"/>
</dbReference>
<evidence type="ECO:0000256" key="14">
    <source>
        <dbReference type="RuleBase" id="RU000492"/>
    </source>
</evidence>
<accession>A0AAF3F619</accession>
<evidence type="ECO:0000259" key="15">
    <source>
        <dbReference type="PROSITE" id="PS51192"/>
    </source>
</evidence>
<reference evidence="19" key="1">
    <citation type="submission" date="2024-02" db="UniProtKB">
        <authorList>
            <consortium name="WormBaseParasite"/>
        </authorList>
    </citation>
    <scope>IDENTIFICATION</scope>
</reference>
<comment type="function">
    <text evidence="11">ATP-dependent RNA helicase required for 60S ribosomal subunit synthesis. Involved in efficient pre-rRNA processing, predominantly at site A3, which is necessary for the normal formation of 25S and 5.8S rRNAs.</text>
</comment>
<evidence type="ECO:0000313" key="19">
    <source>
        <dbReference type="WBParaSite" id="MBELARI_LOCUS21202"/>
    </source>
</evidence>
<dbReference type="PROSITE" id="PS51192">
    <property type="entry name" value="HELICASE_ATP_BIND_1"/>
    <property type="match status" value="1"/>
</dbReference>
<dbReference type="GO" id="GO:0043186">
    <property type="term" value="C:P granule"/>
    <property type="evidence" value="ECO:0007669"/>
    <property type="project" value="UniProtKB-ARBA"/>
</dbReference>
<dbReference type="CDD" id="cd00268">
    <property type="entry name" value="DEADc"/>
    <property type="match status" value="1"/>
</dbReference>
<evidence type="ECO:0000256" key="2">
    <source>
        <dbReference type="ARBA" id="ARBA00009334"/>
    </source>
</evidence>
<evidence type="ECO:0000256" key="6">
    <source>
        <dbReference type="ARBA" id="ARBA00022741"/>
    </source>
</evidence>
<dbReference type="InterPro" id="IPR011545">
    <property type="entry name" value="DEAD/DEAH_box_helicase_dom"/>
</dbReference>
<dbReference type="SMART" id="SM00490">
    <property type="entry name" value="HELICc"/>
    <property type="match status" value="1"/>
</dbReference>
<dbReference type="FunFam" id="3.40.50.300:FF:000079">
    <property type="entry name" value="probable ATP-dependent RNA helicase DDX17"/>
    <property type="match status" value="1"/>
</dbReference>
<evidence type="ECO:0000259" key="16">
    <source>
        <dbReference type="PROSITE" id="PS51194"/>
    </source>
</evidence>
<comment type="subcellular location">
    <subcellularLocation>
        <location evidence="1">Nucleus</location>
        <location evidence="1">Nucleolus</location>
    </subcellularLocation>
</comment>
<keyword evidence="10" id="KW-0539">Nucleus</keyword>